<protein>
    <submittedName>
        <fullName evidence="1">Uncharacterized protein</fullName>
    </submittedName>
</protein>
<dbReference type="EMBL" id="MH588544">
    <property type="protein sequence ID" value="AXQ68511.1"/>
    <property type="molecule type" value="Genomic_DNA"/>
</dbReference>
<accession>A0A385E9G3</accession>
<evidence type="ECO:0000313" key="2">
    <source>
        <dbReference type="Proteomes" id="UP000258997"/>
    </source>
</evidence>
<organism evidence="1 2">
    <name type="scientific">Caulobacter phage CcrBL10</name>
    <dbReference type="NCBI Taxonomy" id="2283269"/>
    <lineage>
        <taxon>Viruses</taxon>
        <taxon>Duplodnaviria</taxon>
        <taxon>Heunggongvirae</taxon>
        <taxon>Uroviricota</taxon>
        <taxon>Caudoviricetes</taxon>
        <taxon>Jeanschmidtviridae</taxon>
        <taxon>Poindextervirus</taxon>
        <taxon>Poindextervirus BL10</taxon>
    </lineage>
</organism>
<name>A0A385E9G3_9CAUD</name>
<keyword evidence="2" id="KW-1185">Reference proteome</keyword>
<proteinExistence type="predicted"/>
<gene>
    <name evidence="1" type="ORF">CcrBL10_gp307</name>
</gene>
<sequence length="90" mass="9950">MQMSQAADAALLRRVNGVWIVTSPTGVHGRYADGEDGPTLSFHLGDATRFHPTTLAALLDMGALIAEPCAWDQHKQIIEYRVLKMVHRHS</sequence>
<reference evidence="1 2" key="1">
    <citation type="submission" date="2018-07" db="EMBL/GenBank/DDBJ databases">
        <title>Giant CbK-like Caulobacter bacteriophages have genetically divergent genomes.</title>
        <authorList>
            <person name="Wilson K.M."/>
            <person name="Ely B."/>
        </authorList>
    </citation>
    <scope>NUCLEOTIDE SEQUENCE [LARGE SCALE GENOMIC DNA]</scope>
</reference>
<dbReference type="Proteomes" id="UP000258997">
    <property type="component" value="Segment"/>
</dbReference>
<evidence type="ECO:0000313" key="1">
    <source>
        <dbReference type="EMBL" id="AXQ68511.1"/>
    </source>
</evidence>